<accession>C6RGL7</accession>
<name>C6RGL7_9BACT</name>
<dbReference type="Proteomes" id="UP000003107">
    <property type="component" value="Unassembled WGS sequence"/>
</dbReference>
<evidence type="ECO:0000313" key="1">
    <source>
        <dbReference type="EMBL" id="EET79567.1"/>
    </source>
</evidence>
<evidence type="ECO:0000313" key="2">
    <source>
        <dbReference type="Proteomes" id="UP000003107"/>
    </source>
</evidence>
<protein>
    <submittedName>
        <fullName evidence="1">Uncharacterized protein</fullName>
    </submittedName>
</protein>
<organism evidence="1 2">
    <name type="scientific">Campylobacter showae RM3277</name>
    <dbReference type="NCBI Taxonomy" id="553219"/>
    <lineage>
        <taxon>Bacteria</taxon>
        <taxon>Pseudomonadati</taxon>
        <taxon>Campylobacterota</taxon>
        <taxon>Epsilonproteobacteria</taxon>
        <taxon>Campylobacterales</taxon>
        <taxon>Campylobacteraceae</taxon>
        <taxon>Campylobacter</taxon>
    </lineage>
</organism>
<reference evidence="1 2" key="1">
    <citation type="submission" date="2009-07" db="EMBL/GenBank/DDBJ databases">
        <authorList>
            <person name="Madupu R."/>
            <person name="Sebastian Y."/>
            <person name="Durkin A.S."/>
            <person name="Torralba M."/>
            <person name="Methe B."/>
            <person name="Sutton G.G."/>
            <person name="Strausberg R.L."/>
            <person name="Nelson K.E."/>
        </authorList>
    </citation>
    <scope>NUCLEOTIDE SEQUENCE [LARGE SCALE GENOMIC DNA]</scope>
    <source>
        <strain evidence="1 2">RM3277</strain>
    </source>
</reference>
<proteinExistence type="predicted"/>
<comment type="caution">
    <text evidence="1">The sequence shown here is derived from an EMBL/GenBank/DDBJ whole genome shotgun (WGS) entry which is preliminary data.</text>
</comment>
<dbReference type="STRING" id="553219.CAMSH0001_0673"/>
<sequence>MLEKINFKSNFKGECQKSGIRFFKFKRYLIHLRRCQI</sequence>
<dbReference type="EMBL" id="ACVQ01000019">
    <property type="protein sequence ID" value="EET79567.1"/>
    <property type="molecule type" value="Genomic_DNA"/>
</dbReference>
<gene>
    <name evidence="1" type="ORF">CAMSH0001_0673</name>
</gene>
<keyword evidence="2" id="KW-1185">Reference proteome</keyword>
<dbReference type="AlphaFoldDB" id="C6RGL7"/>